<proteinExistence type="predicted"/>
<organism evidence="1 2">
    <name type="scientific">Sphingobium yanoikuyae</name>
    <name type="common">Sphingomonas yanoikuyae</name>
    <dbReference type="NCBI Taxonomy" id="13690"/>
    <lineage>
        <taxon>Bacteria</taxon>
        <taxon>Pseudomonadati</taxon>
        <taxon>Pseudomonadota</taxon>
        <taxon>Alphaproteobacteria</taxon>
        <taxon>Sphingomonadales</taxon>
        <taxon>Sphingomonadaceae</taxon>
        <taxon>Sphingobium</taxon>
    </lineage>
</organism>
<evidence type="ECO:0000313" key="2">
    <source>
        <dbReference type="Proteomes" id="UP000077262"/>
    </source>
</evidence>
<name>A0A177JPM4_SPHYA</name>
<reference evidence="1 2" key="1">
    <citation type="submission" date="2016-02" db="EMBL/GenBank/DDBJ databases">
        <authorList>
            <person name="Wen L."/>
            <person name="He K."/>
            <person name="Yang H."/>
        </authorList>
    </citation>
    <scope>NUCLEOTIDE SEQUENCE [LARGE SCALE GENOMIC DNA]</scope>
    <source>
        <strain evidence="1 2">CD09_2</strain>
    </source>
</reference>
<dbReference type="RefSeq" id="WP_063976603.1">
    <property type="nucleotide sequence ID" value="NZ_LSTR01000040.1"/>
</dbReference>
<protein>
    <submittedName>
        <fullName evidence="1">Uncharacterized protein</fullName>
    </submittedName>
</protein>
<sequence>MTVALLMIATILLSIKTTIQSRRLVRLETGLALMASHIDKNHEIFKSSILGLVETMQLQFDSSKAVGEAVCQLAGDLGYAVTGDPEGEPVEGKLLSFPTATKDGDE</sequence>
<comment type="caution">
    <text evidence="1">The sequence shown here is derived from an EMBL/GenBank/DDBJ whole genome shotgun (WGS) entry which is preliminary data.</text>
</comment>
<gene>
    <name evidence="1" type="ORF">AX777_05820</name>
</gene>
<evidence type="ECO:0000313" key="1">
    <source>
        <dbReference type="EMBL" id="OAH42754.1"/>
    </source>
</evidence>
<accession>A0A177JPM4</accession>
<dbReference type="AlphaFoldDB" id="A0A177JPM4"/>
<dbReference type="EMBL" id="LSTR01000040">
    <property type="protein sequence ID" value="OAH42754.1"/>
    <property type="molecule type" value="Genomic_DNA"/>
</dbReference>
<dbReference type="Proteomes" id="UP000077262">
    <property type="component" value="Unassembled WGS sequence"/>
</dbReference>